<dbReference type="RefSeq" id="WP_000084745.1">
    <property type="nucleotide sequence ID" value="NZ_CP011429.1"/>
</dbReference>
<dbReference type="SUPFAM" id="SSF50475">
    <property type="entry name" value="FMN-binding split barrel"/>
    <property type="match status" value="1"/>
</dbReference>
<reference evidence="2 3" key="1">
    <citation type="journal article" date="2015" name="Genome Announc.">
        <title>Complete Genome Sequencing of a Multidrug-Resistant and Human-Invasive Salmonella enterica Serovar Typhimurium Strain of the Emerging Sequence Type 213 Genotype.</title>
        <authorList>
            <person name="Calva E."/>
            <person name="Silva C."/>
            <person name="Zaidi M.B."/>
            <person name="Sanchez-Flores A."/>
            <person name="Estrada K."/>
            <person name="Silva G.G."/>
            <person name="Soto-Jimenez L.M."/>
            <person name="Wiesner M."/>
            <person name="Fernandez-Mora M."/>
            <person name="Edwards R.A."/>
            <person name="Vinuesa P."/>
        </authorList>
    </citation>
    <scope>NUCLEOTIDE SEQUENCE [LARGE SCALE GENOMIC DNA]</scope>
    <source>
        <strain evidence="2 3">YU39</strain>
        <plasmid evidence="2 3">pYU39_IncA/C</plasmid>
    </source>
</reference>
<evidence type="ECO:0000313" key="2">
    <source>
        <dbReference type="EMBL" id="AKH10333.1"/>
    </source>
</evidence>
<dbReference type="InterPro" id="IPR012349">
    <property type="entry name" value="Split_barrel_FMN-bd"/>
</dbReference>
<evidence type="ECO:0000313" key="3">
    <source>
        <dbReference type="Proteomes" id="UP000034636"/>
    </source>
</evidence>
<organism evidence="2 3">
    <name type="scientific">Salmonella typhimurium</name>
    <dbReference type="NCBI Taxonomy" id="90371"/>
    <lineage>
        <taxon>Bacteria</taxon>
        <taxon>Pseudomonadati</taxon>
        <taxon>Pseudomonadota</taxon>
        <taxon>Gammaproteobacteria</taxon>
        <taxon>Enterobacterales</taxon>
        <taxon>Enterobacteriaceae</taxon>
        <taxon>Salmonella</taxon>
    </lineage>
</organism>
<sequence>MSQVVDFLNEAKTFYFATVEGDQPRVRPFNAAMERNGKVYLGTTNQKKVYQQLLANSKVEVSGMAKGKWIRLTGEAVIDDTVEAREAMLEANPPLRDWYSADDGKFTVFYLKNMQAVLYSFTGDPEILDN</sequence>
<feature type="domain" description="Pyridoxamine 5'-phosphate oxidase N-terminal" evidence="1">
    <location>
        <begin position="3"/>
        <end position="88"/>
    </location>
</feature>
<evidence type="ECO:0000259" key="1">
    <source>
        <dbReference type="Pfam" id="PF01243"/>
    </source>
</evidence>
<dbReference type="PATRIC" id="fig|59201.158.peg.5224"/>
<name>A0A0F7JGI8_SALTM</name>
<dbReference type="Pfam" id="PF01243">
    <property type="entry name" value="PNPOx_N"/>
    <property type="match status" value="1"/>
</dbReference>
<accession>A0A0F7JGI8</accession>
<dbReference type="Proteomes" id="UP000034636">
    <property type="component" value="Plasmid pYU39_IncA/C"/>
</dbReference>
<dbReference type="EMBL" id="CP011429">
    <property type="protein sequence ID" value="AKH10333.1"/>
    <property type="molecule type" value="Genomic_DNA"/>
</dbReference>
<keyword evidence="2" id="KW-0614">Plasmid</keyword>
<geneLocation type="plasmid" evidence="2 3">
    <name>pYU39_IncA/C</name>
</geneLocation>
<protein>
    <submittedName>
        <fullName evidence="2">NimC/NimA family protein</fullName>
    </submittedName>
</protein>
<dbReference type="GeneID" id="75170409"/>
<dbReference type="InterPro" id="IPR011576">
    <property type="entry name" value="Pyridox_Oxase_N"/>
</dbReference>
<dbReference type="Gene3D" id="2.30.110.10">
    <property type="entry name" value="Electron Transport, Fmn-binding Protein, Chain A"/>
    <property type="match status" value="1"/>
</dbReference>
<dbReference type="AlphaFoldDB" id="A0A0F7JGI8"/>
<gene>
    <name evidence="2" type="ORF">SE14_04999</name>
</gene>
<proteinExistence type="predicted"/>